<feature type="region of interest" description="Disordered" evidence="8">
    <location>
        <begin position="317"/>
        <end position="384"/>
    </location>
</feature>
<comment type="similarity">
    <text evidence="2">Belongs to the eukaryotic initiation factor 4G family.</text>
</comment>
<accession>A0A507CU22</accession>
<feature type="compositionally biased region" description="Pro residues" evidence="8">
    <location>
        <begin position="369"/>
        <end position="379"/>
    </location>
</feature>
<dbReference type="InterPro" id="IPR003890">
    <property type="entry name" value="MIF4G-like_typ-3"/>
</dbReference>
<evidence type="ECO:0000313" key="11">
    <source>
        <dbReference type="Proteomes" id="UP000320475"/>
    </source>
</evidence>
<evidence type="ECO:0000259" key="9">
    <source>
        <dbReference type="SMART" id="SM00543"/>
    </source>
</evidence>
<proteinExistence type="inferred from homology"/>
<feature type="region of interest" description="Disordered" evidence="8">
    <location>
        <begin position="671"/>
        <end position="740"/>
    </location>
</feature>
<gene>
    <name evidence="10" type="ORF">SeLEV6574_g05496</name>
</gene>
<comment type="subcellular location">
    <subcellularLocation>
        <location evidence="1">Cytoplasm</location>
    </subcellularLocation>
</comment>
<dbReference type="VEuPathDB" id="FungiDB:SeMB42_g05164"/>
<protein>
    <recommendedName>
        <fullName evidence="9">MIF4G domain-containing protein</fullName>
    </recommendedName>
</protein>
<evidence type="ECO:0000313" key="10">
    <source>
        <dbReference type="EMBL" id="TPX42636.1"/>
    </source>
</evidence>
<dbReference type="EMBL" id="QEAM01000261">
    <property type="protein sequence ID" value="TPX42636.1"/>
    <property type="molecule type" value="Genomic_DNA"/>
</dbReference>
<keyword evidence="5" id="KW-0597">Phosphoprotein</keyword>
<comment type="caution">
    <text evidence="10">The sequence shown here is derived from an EMBL/GenBank/DDBJ whole genome shotgun (WGS) entry which is preliminary data.</text>
</comment>
<dbReference type="GO" id="GO:0003743">
    <property type="term" value="F:translation initiation factor activity"/>
    <property type="evidence" value="ECO:0007669"/>
    <property type="project" value="UniProtKB-KW"/>
</dbReference>
<evidence type="ECO:0000256" key="1">
    <source>
        <dbReference type="ARBA" id="ARBA00004496"/>
    </source>
</evidence>
<dbReference type="PANTHER" id="PTHR23253:SF9">
    <property type="entry name" value="EUKARYOTIC TRANSLATION INITIATION FACTOR 4 GAMMA 2"/>
    <property type="match status" value="1"/>
</dbReference>
<evidence type="ECO:0000256" key="4">
    <source>
        <dbReference type="ARBA" id="ARBA00022540"/>
    </source>
</evidence>
<feature type="compositionally biased region" description="Low complexity" evidence="8">
    <location>
        <begin position="57"/>
        <end position="85"/>
    </location>
</feature>
<name>A0A507CU22_9FUNG</name>
<feature type="compositionally biased region" description="Low complexity" evidence="8">
    <location>
        <begin position="341"/>
        <end position="357"/>
    </location>
</feature>
<feature type="region of interest" description="Disordered" evidence="8">
    <location>
        <begin position="43"/>
        <end position="96"/>
    </location>
</feature>
<feature type="compositionally biased region" description="Basic and acidic residues" evidence="8">
    <location>
        <begin position="671"/>
        <end position="683"/>
    </location>
</feature>
<dbReference type="Gene3D" id="1.25.40.180">
    <property type="match status" value="2"/>
</dbReference>
<dbReference type="GO" id="GO:0010494">
    <property type="term" value="C:cytoplasmic stress granule"/>
    <property type="evidence" value="ECO:0007669"/>
    <property type="project" value="UniProtKB-ARBA"/>
</dbReference>
<dbReference type="FunFam" id="1.25.40.180:FF:000020">
    <property type="entry name" value="Eukaryotic translation initiation factor subunit"/>
    <property type="match status" value="1"/>
</dbReference>
<evidence type="ECO:0000256" key="7">
    <source>
        <dbReference type="ARBA" id="ARBA00022917"/>
    </source>
</evidence>
<keyword evidence="4" id="KW-0396">Initiation factor</keyword>
<keyword evidence="7" id="KW-0648">Protein biosynthesis</keyword>
<dbReference type="GO" id="GO:0016281">
    <property type="term" value="C:eukaryotic translation initiation factor 4F complex"/>
    <property type="evidence" value="ECO:0007669"/>
    <property type="project" value="TreeGrafter"/>
</dbReference>
<dbReference type="InterPro" id="IPR016024">
    <property type="entry name" value="ARM-type_fold"/>
</dbReference>
<dbReference type="SUPFAM" id="SSF48371">
    <property type="entry name" value="ARM repeat"/>
    <property type="match status" value="2"/>
</dbReference>
<evidence type="ECO:0000256" key="5">
    <source>
        <dbReference type="ARBA" id="ARBA00022553"/>
    </source>
</evidence>
<feature type="compositionally biased region" description="Basic and acidic residues" evidence="8">
    <location>
        <begin position="709"/>
        <end position="718"/>
    </location>
</feature>
<dbReference type="SMART" id="SM00543">
    <property type="entry name" value="MIF4G"/>
    <property type="match status" value="1"/>
</dbReference>
<sequence>MARTHIQRVATQPKADAKPQNAGTKGGPRILYPRAFTIAISALSQNATDGPRPHSLAPGAAKTPSPSPKSSSGNGLNVVKVSAESPVPPKSPPSLKVEEATITSAGSAIVAPDATKEATITSAGSAIIAPDATKEAAAPAPVSSDSNGTKVKLTDGKILEDAAPSTAALACEATVKVVARSPSQRRSTSGAKGATRRLASFEAVKYSSIVDPPRKDGGRIRYSTSFILALGAQSKKAADGWRPDSLAPFHEIFEEGKTASQRPSTGAAHKPAASGWVSRTLWQQNTAGVPGGRASTSEQRFQQSSYCRGFTGIMPTVPAPPIARSSLGPRGSSGTGLNVMGSQSGQQQSRSSVGGRSAFDTRGGRQPPRSSPPAPPPGPAASLARSANAWMPHNLVPEKRRGAAAEPAVDPEVTKILRKIKSLLNKLTLEKFESLSAQVRDAGIANRVILEGVIDLIFEKALDEPNFCALYSRLCSFLHRELPKKESWLTSDPRPNAFRWTLLNKCQKEFQSGASWAKEEDAAKSVRKNVDKMTSAEKEAFAQAQYERDKLKRRTLGNIRFVGELFKQTLITEKIINECIRQLLRNHNDPVEEETESLCKLLATVGKQLDQPSARKFMDACFNQLPKLAADTRLSSRIRFMVQDIIDMRKNGWQARQETAGPKLLAQIREEAKRKEQAADAGRHRQSLSRGAARMPTMGEQLGRPSRGTKPEKCDHSKFGGAPSAMKRDTDPATVRLGPGTGMATGNYQFLRTAKGWKIVRRGSEPAGPRAMDDALPPAADVNSRAAPVAKLTTTSATAPVTASKLSKEAATRKIDAMIEEFYSNFDPAEAGADFKDLGDGEYHSQAISAVLEKNDIVTADVIVACLTRHVEVIDDVSIDVPEIFKNVAILLSRLLYTGAIRLSQIPLICSGIIDSPARIPPAPKLLGETLYETKKEYGPDTYNTLIKAITSSGNEAGFDLRELFPGNKRSDVVATEFLEKFVK</sequence>
<feature type="region of interest" description="Disordered" evidence="8">
    <location>
        <begin position="257"/>
        <end position="277"/>
    </location>
</feature>
<evidence type="ECO:0000256" key="8">
    <source>
        <dbReference type="SAM" id="MobiDB-lite"/>
    </source>
</evidence>
<dbReference type="GO" id="GO:0003729">
    <property type="term" value="F:mRNA binding"/>
    <property type="evidence" value="ECO:0007669"/>
    <property type="project" value="TreeGrafter"/>
</dbReference>
<feature type="domain" description="MIF4G" evidence="9">
    <location>
        <begin position="417"/>
        <end position="652"/>
    </location>
</feature>
<evidence type="ECO:0000256" key="3">
    <source>
        <dbReference type="ARBA" id="ARBA00022490"/>
    </source>
</evidence>
<evidence type="ECO:0000256" key="6">
    <source>
        <dbReference type="ARBA" id="ARBA00022884"/>
    </source>
</evidence>
<dbReference type="PANTHER" id="PTHR23253">
    <property type="entry name" value="EUKARYOTIC TRANSLATION INITIATION FACTOR 4 GAMMA"/>
    <property type="match status" value="1"/>
</dbReference>
<dbReference type="Proteomes" id="UP000320475">
    <property type="component" value="Unassembled WGS sequence"/>
</dbReference>
<reference evidence="10 11" key="1">
    <citation type="journal article" date="2019" name="Sci. Rep.">
        <title>Comparative genomics of chytrid fungi reveal insights into the obligate biotrophic and pathogenic lifestyle of Synchytrium endobioticum.</title>
        <authorList>
            <person name="van de Vossenberg B.T.L.H."/>
            <person name="Warris S."/>
            <person name="Nguyen H.D.T."/>
            <person name="van Gent-Pelzer M.P.E."/>
            <person name="Joly D.L."/>
            <person name="van de Geest H.C."/>
            <person name="Bonants P.J.M."/>
            <person name="Smith D.S."/>
            <person name="Levesque C.A."/>
            <person name="van der Lee T.A.J."/>
        </authorList>
    </citation>
    <scope>NUCLEOTIDE SEQUENCE [LARGE SCALE GENOMIC DNA]</scope>
    <source>
        <strain evidence="10 11">LEV6574</strain>
    </source>
</reference>
<evidence type="ECO:0000256" key="2">
    <source>
        <dbReference type="ARBA" id="ARBA00005775"/>
    </source>
</evidence>
<dbReference type="AlphaFoldDB" id="A0A507CU22"/>
<organism evidence="10 11">
    <name type="scientific">Synchytrium endobioticum</name>
    <dbReference type="NCBI Taxonomy" id="286115"/>
    <lineage>
        <taxon>Eukaryota</taxon>
        <taxon>Fungi</taxon>
        <taxon>Fungi incertae sedis</taxon>
        <taxon>Chytridiomycota</taxon>
        <taxon>Chytridiomycota incertae sedis</taxon>
        <taxon>Chytridiomycetes</taxon>
        <taxon>Synchytriales</taxon>
        <taxon>Synchytriaceae</taxon>
        <taxon>Synchytrium</taxon>
    </lineage>
</organism>
<keyword evidence="3" id="KW-0963">Cytoplasm</keyword>
<dbReference type="Pfam" id="PF02854">
    <property type="entry name" value="MIF4G"/>
    <property type="match status" value="1"/>
</dbReference>
<dbReference type="OrthoDB" id="514777at2759"/>
<feature type="region of interest" description="Disordered" evidence="8">
    <location>
        <begin position="1"/>
        <end position="29"/>
    </location>
</feature>
<keyword evidence="6" id="KW-0694">RNA-binding</keyword>